<protein>
    <submittedName>
        <fullName evidence="1">Uncharacterized protein</fullName>
    </submittedName>
</protein>
<organism evidence="1">
    <name type="scientific">Rhizophora mucronata</name>
    <name type="common">Asiatic mangrove</name>
    <dbReference type="NCBI Taxonomy" id="61149"/>
    <lineage>
        <taxon>Eukaryota</taxon>
        <taxon>Viridiplantae</taxon>
        <taxon>Streptophyta</taxon>
        <taxon>Embryophyta</taxon>
        <taxon>Tracheophyta</taxon>
        <taxon>Spermatophyta</taxon>
        <taxon>Magnoliopsida</taxon>
        <taxon>eudicotyledons</taxon>
        <taxon>Gunneridae</taxon>
        <taxon>Pentapetalae</taxon>
        <taxon>rosids</taxon>
        <taxon>fabids</taxon>
        <taxon>Malpighiales</taxon>
        <taxon>Rhizophoraceae</taxon>
        <taxon>Rhizophora</taxon>
    </lineage>
</organism>
<name>A0A2P2QK30_RHIMU</name>
<proteinExistence type="predicted"/>
<sequence>MKVARIGRPDDELIWDLGFLMSETIKRRENKPRRSVDLVHKPTVLCE</sequence>
<dbReference type="EMBL" id="GGEC01086839">
    <property type="protein sequence ID" value="MBX67323.1"/>
    <property type="molecule type" value="Transcribed_RNA"/>
</dbReference>
<reference evidence="1" key="1">
    <citation type="submission" date="2018-02" db="EMBL/GenBank/DDBJ databases">
        <title>Rhizophora mucronata_Transcriptome.</title>
        <authorList>
            <person name="Meera S.P."/>
            <person name="Sreeshan A."/>
            <person name="Augustine A."/>
        </authorList>
    </citation>
    <scope>NUCLEOTIDE SEQUENCE</scope>
    <source>
        <tissue evidence="1">Leaf</tissue>
    </source>
</reference>
<evidence type="ECO:0000313" key="1">
    <source>
        <dbReference type="EMBL" id="MBX67323.1"/>
    </source>
</evidence>
<dbReference type="AlphaFoldDB" id="A0A2P2QK30"/>
<accession>A0A2P2QK30</accession>